<feature type="domain" description="Polysaccharide biosynthesis" evidence="1">
    <location>
        <begin position="17"/>
        <end position="146"/>
    </location>
</feature>
<dbReference type="PANTHER" id="PTHR13410:SF9">
    <property type="entry name" value="PROTEIN PBDC1"/>
    <property type="match status" value="1"/>
</dbReference>
<dbReference type="AlphaFoldDB" id="A0AAF0E4U1"/>
<evidence type="ECO:0000313" key="2">
    <source>
        <dbReference type="EMBL" id="WFD04499.1"/>
    </source>
</evidence>
<dbReference type="EMBL" id="CP119942">
    <property type="protein sequence ID" value="WFD04499.1"/>
    <property type="molecule type" value="Genomic_DNA"/>
</dbReference>
<accession>A0AAF0E4U1</accession>
<organism evidence="2 3">
    <name type="scientific">Malassezia obtusa</name>
    <dbReference type="NCBI Taxonomy" id="76774"/>
    <lineage>
        <taxon>Eukaryota</taxon>
        <taxon>Fungi</taxon>
        <taxon>Dikarya</taxon>
        <taxon>Basidiomycota</taxon>
        <taxon>Ustilaginomycotina</taxon>
        <taxon>Malasseziomycetes</taxon>
        <taxon>Malasseziales</taxon>
        <taxon>Malasseziaceae</taxon>
        <taxon>Malassezia</taxon>
    </lineage>
</organism>
<dbReference type="Pfam" id="PF04669">
    <property type="entry name" value="PBDC1"/>
    <property type="match status" value="1"/>
</dbReference>
<dbReference type="PANTHER" id="PTHR13410">
    <property type="entry name" value="PROTEIN PBDC1"/>
    <property type="match status" value="1"/>
</dbReference>
<dbReference type="InterPro" id="IPR021148">
    <property type="entry name" value="Polysacc_synth_dom"/>
</dbReference>
<reference evidence="2" key="1">
    <citation type="submission" date="2023-03" db="EMBL/GenBank/DDBJ databases">
        <title>Mating type loci evolution in Malassezia.</title>
        <authorList>
            <person name="Coelho M.A."/>
        </authorList>
    </citation>
    <scope>NUCLEOTIDE SEQUENCE</scope>
    <source>
        <strain evidence="2">CBS 7876</strain>
    </source>
</reference>
<dbReference type="InterPro" id="IPR008476">
    <property type="entry name" value="PBDC1_metazoa/fungi"/>
</dbReference>
<sequence length="156" mass="18492">MSLDTFDPNQAENLPEIEKQIAVRCVEHAQTYWNLLEKIKGSKLRLTKYDDDIMQELEALLPDLYKSDDEIRVINEDSMKSAEGKKKWREFITKYEKKVADFNFGTLIRTNAADEYTQNNTIFLTRFQFYVFEIARCRRGMNDWVFEQAQKAKEGK</sequence>
<dbReference type="InterPro" id="IPR023139">
    <property type="entry name" value="PBDC1-like_dom_sf"/>
</dbReference>
<evidence type="ECO:0000259" key="1">
    <source>
        <dbReference type="Pfam" id="PF04669"/>
    </source>
</evidence>
<evidence type="ECO:0000313" key="3">
    <source>
        <dbReference type="Proteomes" id="UP001214603"/>
    </source>
</evidence>
<dbReference type="Proteomes" id="UP001214603">
    <property type="component" value="Chromosome 9"/>
</dbReference>
<dbReference type="GO" id="GO:0005737">
    <property type="term" value="C:cytoplasm"/>
    <property type="evidence" value="ECO:0007669"/>
    <property type="project" value="TreeGrafter"/>
</dbReference>
<proteinExistence type="predicted"/>
<gene>
    <name evidence="2" type="ORF">MOBT1_003209</name>
</gene>
<dbReference type="Gene3D" id="1.10.3560.10">
    <property type="entry name" value="yst0336 like domain"/>
    <property type="match status" value="1"/>
</dbReference>
<protein>
    <recommendedName>
        <fullName evidence="1">Polysaccharide biosynthesis domain-containing protein</fullName>
    </recommendedName>
</protein>
<keyword evidence="3" id="KW-1185">Reference proteome</keyword>
<name>A0AAF0E4U1_9BASI</name>